<keyword evidence="2" id="KW-1185">Reference proteome</keyword>
<evidence type="ECO:0000313" key="3">
    <source>
        <dbReference type="WBParaSite" id="Gr19_v10_g2512.t2"/>
    </source>
</evidence>
<protein>
    <submittedName>
        <fullName evidence="3">Uncharacterized protein</fullName>
    </submittedName>
</protein>
<evidence type="ECO:0000313" key="2">
    <source>
        <dbReference type="Proteomes" id="UP000887572"/>
    </source>
</evidence>
<dbReference type="Proteomes" id="UP000887572">
    <property type="component" value="Unplaced"/>
</dbReference>
<dbReference type="AlphaFoldDB" id="A0A914HMG6"/>
<reference evidence="3" key="1">
    <citation type="submission" date="2022-11" db="UniProtKB">
        <authorList>
            <consortium name="WormBaseParasite"/>
        </authorList>
    </citation>
    <scope>IDENTIFICATION</scope>
</reference>
<evidence type="ECO:0000256" key="1">
    <source>
        <dbReference type="SAM" id="MobiDB-lite"/>
    </source>
</evidence>
<accession>A0A914HMG6</accession>
<feature type="region of interest" description="Disordered" evidence="1">
    <location>
        <begin position="144"/>
        <end position="183"/>
    </location>
</feature>
<feature type="compositionally biased region" description="Basic and acidic residues" evidence="1">
    <location>
        <begin position="162"/>
        <end position="183"/>
    </location>
</feature>
<dbReference type="WBParaSite" id="Gr19_v10_g2512.t2">
    <property type="protein sequence ID" value="Gr19_v10_g2512.t2"/>
    <property type="gene ID" value="Gr19_v10_g2512"/>
</dbReference>
<sequence>MPLITYDQIRIPEEEATPTTASPCKPSSAHCDCTCRLGIQCWPRSSNPKKLKQDLQHNRNKFRLLLIPLRGLFRLDCLGRRCHFCNRRASSAAGSYAMLRNNVVGGFVGPAATPNCRDYHPYCEQIVPRGFCFFELYSQNKSDEEFPDAASDPEDFGISGTEETKRDEKLTERKAMDKKTEED</sequence>
<organism evidence="2 3">
    <name type="scientific">Globodera rostochiensis</name>
    <name type="common">Golden nematode worm</name>
    <name type="synonym">Heterodera rostochiensis</name>
    <dbReference type="NCBI Taxonomy" id="31243"/>
    <lineage>
        <taxon>Eukaryota</taxon>
        <taxon>Metazoa</taxon>
        <taxon>Ecdysozoa</taxon>
        <taxon>Nematoda</taxon>
        <taxon>Chromadorea</taxon>
        <taxon>Rhabditida</taxon>
        <taxon>Tylenchina</taxon>
        <taxon>Tylenchomorpha</taxon>
        <taxon>Tylenchoidea</taxon>
        <taxon>Heteroderidae</taxon>
        <taxon>Heteroderinae</taxon>
        <taxon>Globodera</taxon>
    </lineage>
</organism>
<proteinExistence type="predicted"/>
<feature type="compositionally biased region" description="Acidic residues" evidence="1">
    <location>
        <begin position="145"/>
        <end position="155"/>
    </location>
</feature>
<name>A0A914HMG6_GLORO</name>